<feature type="chain" id="PRO_5047226685" description="Arginine transporter" evidence="1">
    <location>
        <begin position="29"/>
        <end position="107"/>
    </location>
</feature>
<dbReference type="EMBL" id="JBHTKR010000007">
    <property type="protein sequence ID" value="MFD1196348.1"/>
    <property type="molecule type" value="Genomic_DNA"/>
</dbReference>
<dbReference type="RefSeq" id="WP_380794277.1">
    <property type="nucleotide sequence ID" value="NZ_JBHTKR010000007.1"/>
</dbReference>
<evidence type="ECO:0008006" key="4">
    <source>
        <dbReference type="Google" id="ProtNLM"/>
    </source>
</evidence>
<evidence type="ECO:0000313" key="3">
    <source>
        <dbReference type="Proteomes" id="UP001597151"/>
    </source>
</evidence>
<evidence type="ECO:0000256" key="1">
    <source>
        <dbReference type="SAM" id="SignalP"/>
    </source>
</evidence>
<keyword evidence="3" id="KW-1185">Reference proteome</keyword>
<proteinExistence type="predicted"/>
<evidence type="ECO:0000313" key="2">
    <source>
        <dbReference type="EMBL" id="MFD1196348.1"/>
    </source>
</evidence>
<organism evidence="2 3">
    <name type="scientific">Seohaeicola saemankumensis</name>
    <dbReference type="NCBI Taxonomy" id="481181"/>
    <lineage>
        <taxon>Bacteria</taxon>
        <taxon>Pseudomonadati</taxon>
        <taxon>Pseudomonadota</taxon>
        <taxon>Alphaproteobacteria</taxon>
        <taxon>Rhodobacterales</taxon>
        <taxon>Roseobacteraceae</taxon>
        <taxon>Seohaeicola</taxon>
    </lineage>
</organism>
<keyword evidence="1" id="KW-0732">Signal</keyword>
<accession>A0ABW3THC7</accession>
<name>A0ABW3THC7_9RHOB</name>
<reference evidence="3" key="1">
    <citation type="journal article" date="2019" name="Int. J. Syst. Evol. Microbiol.">
        <title>The Global Catalogue of Microorganisms (GCM) 10K type strain sequencing project: providing services to taxonomists for standard genome sequencing and annotation.</title>
        <authorList>
            <consortium name="The Broad Institute Genomics Platform"/>
            <consortium name="The Broad Institute Genome Sequencing Center for Infectious Disease"/>
            <person name="Wu L."/>
            <person name="Ma J."/>
        </authorList>
    </citation>
    <scope>NUCLEOTIDE SEQUENCE [LARGE SCALE GENOMIC DNA]</scope>
    <source>
        <strain evidence="3">CCUG 55328</strain>
    </source>
</reference>
<comment type="caution">
    <text evidence="2">The sequence shown here is derived from an EMBL/GenBank/DDBJ whole genome shotgun (WGS) entry which is preliminary data.</text>
</comment>
<gene>
    <name evidence="2" type="ORF">ACFQ3C_16880</name>
</gene>
<dbReference type="Proteomes" id="UP001597151">
    <property type="component" value="Unassembled WGS sequence"/>
</dbReference>
<sequence>MKKLLMAAALAGMLAPVAVVMSPGVAMAGPIDRACMASDRKARSLRLCRCIQQVADQTLSRSDQRMAAKFFRDPQKAQDVRQSDSQNHEAFWRKYRAFGETAAAMCS</sequence>
<protein>
    <recommendedName>
        <fullName evidence="4">Arginine transporter</fullName>
    </recommendedName>
</protein>
<feature type="signal peptide" evidence="1">
    <location>
        <begin position="1"/>
        <end position="28"/>
    </location>
</feature>